<reference evidence="4 5" key="1">
    <citation type="submission" date="2024-08" db="EMBL/GenBank/DDBJ databases">
        <title>Clostridium lapicellarii sp. nov., and Clostridium renhuaiense sp. nov., two species isolated from the mud in a fermentation cellar used for producing sauce-flavour Chinese liquors.</title>
        <authorList>
            <person name="Yang F."/>
            <person name="Wang H."/>
            <person name="Chen L.Q."/>
            <person name="Zhou N."/>
            <person name="Lu J.J."/>
            <person name="Pu X.X."/>
            <person name="Wan B."/>
            <person name="Wang L."/>
            <person name="Liu S.J."/>
        </authorList>
    </citation>
    <scope>NUCLEOTIDE SEQUENCE [LARGE SCALE GENOMIC DNA]</scope>
    <source>
        <strain evidence="4 5">MT-5</strain>
    </source>
</reference>
<dbReference type="PANTHER" id="PTHR43479">
    <property type="entry name" value="ACREF/ENVCD OPERON REPRESSOR-RELATED"/>
    <property type="match status" value="1"/>
</dbReference>
<evidence type="ECO:0000313" key="4">
    <source>
        <dbReference type="EMBL" id="MEY8001751.1"/>
    </source>
</evidence>
<dbReference type="Gene3D" id="1.10.357.10">
    <property type="entry name" value="Tetracycline Repressor, domain 2"/>
    <property type="match status" value="1"/>
</dbReference>
<dbReference type="PROSITE" id="PS50977">
    <property type="entry name" value="HTH_TETR_2"/>
    <property type="match status" value="1"/>
</dbReference>
<dbReference type="Pfam" id="PF00440">
    <property type="entry name" value="TetR_N"/>
    <property type="match status" value="1"/>
</dbReference>
<comment type="caution">
    <text evidence="4">The sequence shown here is derived from an EMBL/GenBank/DDBJ whole genome shotgun (WGS) entry which is preliminary data.</text>
</comment>
<name>A0ABV4BVN8_9CLOT</name>
<dbReference type="PANTHER" id="PTHR43479:SF11">
    <property type="entry name" value="ACREF_ENVCD OPERON REPRESSOR-RELATED"/>
    <property type="match status" value="1"/>
</dbReference>
<dbReference type="SUPFAM" id="SSF46689">
    <property type="entry name" value="Homeodomain-like"/>
    <property type="match status" value="1"/>
</dbReference>
<proteinExistence type="predicted"/>
<evidence type="ECO:0000313" key="5">
    <source>
        <dbReference type="Proteomes" id="UP001564657"/>
    </source>
</evidence>
<sequence length="204" mass="23779">MDTSKMTSRDVQAAERREQILNISKKLFLKNGYHATSMRNINKEVGLSEALTYHYFPNGKLEIFKAVVESGHKKSMSQIQTVIKKFQDHMPLKDALVIYGKNIHTIFADDESVIPLVIRERNLLDKSEYKFINDTTQKLIDTFVSYLNNLKIKPQLKTFNLRLGILQYTYNFTTSSIFGESLFNDNYDEYINELADMTIKLWCK</sequence>
<protein>
    <submittedName>
        <fullName evidence="4">TetR/AcrR family transcriptional regulator</fullName>
    </submittedName>
</protein>
<gene>
    <name evidence="4" type="ORF">AB8U03_16410</name>
</gene>
<keyword evidence="1 2" id="KW-0238">DNA-binding</keyword>
<dbReference type="InterPro" id="IPR009057">
    <property type="entry name" value="Homeodomain-like_sf"/>
</dbReference>
<evidence type="ECO:0000256" key="2">
    <source>
        <dbReference type="PROSITE-ProRule" id="PRU00335"/>
    </source>
</evidence>
<feature type="domain" description="HTH tetR-type" evidence="3">
    <location>
        <begin position="14"/>
        <end position="74"/>
    </location>
</feature>
<evidence type="ECO:0000259" key="3">
    <source>
        <dbReference type="PROSITE" id="PS50977"/>
    </source>
</evidence>
<dbReference type="RefSeq" id="WP_369705644.1">
    <property type="nucleotide sequence ID" value="NZ_JBGEWD010000024.1"/>
</dbReference>
<keyword evidence="5" id="KW-1185">Reference proteome</keyword>
<dbReference type="InterPro" id="IPR050624">
    <property type="entry name" value="HTH-type_Tx_Regulator"/>
</dbReference>
<accession>A0ABV4BVN8</accession>
<dbReference type="EMBL" id="JBGEWD010000024">
    <property type="protein sequence ID" value="MEY8001751.1"/>
    <property type="molecule type" value="Genomic_DNA"/>
</dbReference>
<dbReference type="InterPro" id="IPR001647">
    <property type="entry name" value="HTH_TetR"/>
</dbReference>
<feature type="DNA-binding region" description="H-T-H motif" evidence="2">
    <location>
        <begin position="37"/>
        <end position="56"/>
    </location>
</feature>
<evidence type="ECO:0000256" key="1">
    <source>
        <dbReference type="ARBA" id="ARBA00023125"/>
    </source>
</evidence>
<dbReference type="Proteomes" id="UP001564657">
    <property type="component" value="Unassembled WGS sequence"/>
</dbReference>
<organism evidence="4 5">
    <name type="scientific">Clostridium moutaii</name>
    <dbReference type="NCBI Taxonomy" id="3240932"/>
    <lineage>
        <taxon>Bacteria</taxon>
        <taxon>Bacillati</taxon>
        <taxon>Bacillota</taxon>
        <taxon>Clostridia</taxon>
        <taxon>Eubacteriales</taxon>
        <taxon>Clostridiaceae</taxon>
        <taxon>Clostridium</taxon>
    </lineage>
</organism>